<protein>
    <submittedName>
        <fullName evidence="3">Peptidase M23</fullName>
    </submittedName>
</protein>
<dbReference type="OrthoDB" id="6188067at2"/>
<dbReference type="CDD" id="cd12797">
    <property type="entry name" value="M23_peptidase"/>
    <property type="match status" value="1"/>
</dbReference>
<dbReference type="EMBL" id="CP001778">
    <property type="protein sequence ID" value="ADD42044.1"/>
    <property type="molecule type" value="Genomic_DNA"/>
</dbReference>
<feature type="domain" description="M23ase beta-sheet core" evidence="2">
    <location>
        <begin position="186"/>
        <end position="278"/>
    </location>
</feature>
<dbReference type="InterPro" id="IPR011055">
    <property type="entry name" value="Dup_hybrid_motif"/>
</dbReference>
<dbReference type="Pfam" id="PF01551">
    <property type="entry name" value="Peptidase_M23"/>
    <property type="match status" value="1"/>
</dbReference>
<evidence type="ECO:0000256" key="1">
    <source>
        <dbReference type="SAM" id="SignalP"/>
    </source>
</evidence>
<evidence type="ECO:0000313" key="3">
    <source>
        <dbReference type="EMBL" id="ADD42044.1"/>
    </source>
</evidence>
<organism evidence="3 4">
    <name type="scientific">Stackebrandtia nassauensis (strain DSM 44728 / CIP 108903 / NRRL B-16338 / NBRC 102104 / LLR-40K-21)</name>
    <dbReference type="NCBI Taxonomy" id="446470"/>
    <lineage>
        <taxon>Bacteria</taxon>
        <taxon>Bacillati</taxon>
        <taxon>Actinomycetota</taxon>
        <taxon>Actinomycetes</taxon>
        <taxon>Glycomycetales</taxon>
        <taxon>Glycomycetaceae</taxon>
        <taxon>Stackebrandtia</taxon>
    </lineage>
</organism>
<feature type="signal peptide" evidence="1">
    <location>
        <begin position="1"/>
        <end position="30"/>
    </location>
</feature>
<dbReference type="AlphaFoldDB" id="D3Q3K3"/>
<reference evidence="3 4" key="1">
    <citation type="journal article" date="2009" name="Stand. Genomic Sci.">
        <title>Complete genome sequence of Stackebrandtia nassauensis type strain (LLR-40K-21).</title>
        <authorList>
            <person name="Munk C."/>
            <person name="Lapidus A."/>
            <person name="Copeland A."/>
            <person name="Jando M."/>
            <person name="Mayilraj S."/>
            <person name="Glavina Del Rio T."/>
            <person name="Nolan M."/>
            <person name="Chen F."/>
            <person name="Lucas S."/>
            <person name="Tice H."/>
            <person name="Cheng J.F."/>
            <person name="Han C."/>
            <person name="Detter J.C."/>
            <person name="Bruce D."/>
            <person name="Goodwin L."/>
            <person name="Chain P."/>
            <person name="Pitluck S."/>
            <person name="Goker M."/>
            <person name="Ovchinikova G."/>
            <person name="Pati A."/>
            <person name="Ivanova N."/>
            <person name="Mavromatis K."/>
            <person name="Chen A."/>
            <person name="Palaniappan K."/>
            <person name="Land M."/>
            <person name="Hauser L."/>
            <person name="Chang Y.J."/>
            <person name="Jeffries C.D."/>
            <person name="Bristow J."/>
            <person name="Eisen J.A."/>
            <person name="Markowitz V."/>
            <person name="Hugenholtz P."/>
            <person name="Kyrpides N.C."/>
            <person name="Klenk H.P."/>
        </authorList>
    </citation>
    <scope>NUCLEOTIDE SEQUENCE [LARGE SCALE GENOMIC DNA]</scope>
    <source>
        <strain evidence="4">DSM 44728 / CIP 108903 / NRRL B-16338 / NBRC 102104 / LLR-40K-21</strain>
    </source>
</reference>
<dbReference type="HOGENOM" id="CLU_058006_0_0_11"/>
<dbReference type="InterPro" id="IPR050570">
    <property type="entry name" value="Cell_wall_metabolism_enzyme"/>
</dbReference>
<dbReference type="InterPro" id="IPR016047">
    <property type="entry name" value="M23ase_b-sheet_dom"/>
</dbReference>
<dbReference type="PANTHER" id="PTHR21666:SF270">
    <property type="entry name" value="MUREIN HYDROLASE ACTIVATOR ENVC"/>
    <property type="match status" value="1"/>
</dbReference>
<name>D3Q3K3_STANL</name>
<dbReference type="RefSeq" id="WP_013017615.1">
    <property type="nucleotide sequence ID" value="NC_013947.1"/>
</dbReference>
<dbReference type="STRING" id="446470.Snas_2358"/>
<dbReference type="GO" id="GO:0004222">
    <property type="term" value="F:metalloendopeptidase activity"/>
    <property type="evidence" value="ECO:0007669"/>
    <property type="project" value="TreeGrafter"/>
</dbReference>
<dbReference type="Gene3D" id="2.70.70.10">
    <property type="entry name" value="Glucose Permease (Domain IIA)"/>
    <property type="match status" value="1"/>
</dbReference>
<evidence type="ECO:0000313" key="4">
    <source>
        <dbReference type="Proteomes" id="UP000000844"/>
    </source>
</evidence>
<dbReference type="KEGG" id="sna:Snas_2358"/>
<keyword evidence="1" id="KW-0732">Signal</keyword>
<evidence type="ECO:0000259" key="2">
    <source>
        <dbReference type="Pfam" id="PF01551"/>
    </source>
</evidence>
<sequence length="323" mass="34695">MKRGKYRTLLACGTVFALALTGWGASVALADDADVKKAVADALMDAKADQARTAYGLSTEAGLETLVEPKRTSADGEWVFGGGVFLVPKDSHASPVTSLFFARDGGDGWQVALKGTREFAEAARQAPGEILIDEGERKALAATAKPAARPYDQREPTGLALPWAQGQGDWRHWGVHGNSGTSRPYNSIDFYGGDGQVRASAGGYLYRYCGTDTPLIEVEHGNGWTTGYYHTVEQTDVTDGAQVAAYDYIGRIGEQLPCGGSANGDHVHWTLWSGGEPVGVDGKDIGGWTWREEPEAYKGWAERDGEQIYNSDCCLTNHGPSQQ</sequence>
<feature type="chain" id="PRO_5003048844" evidence="1">
    <location>
        <begin position="31"/>
        <end position="323"/>
    </location>
</feature>
<keyword evidence="4" id="KW-1185">Reference proteome</keyword>
<proteinExistence type="predicted"/>
<dbReference type="SUPFAM" id="SSF51261">
    <property type="entry name" value="Duplicated hybrid motif"/>
    <property type="match status" value="1"/>
</dbReference>
<dbReference type="PANTHER" id="PTHR21666">
    <property type="entry name" value="PEPTIDASE-RELATED"/>
    <property type="match status" value="1"/>
</dbReference>
<dbReference type="Proteomes" id="UP000000844">
    <property type="component" value="Chromosome"/>
</dbReference>
<dbReference type="eggNOG" id="COG0739">
    <property type="taxonomic scope" value="Bacteria"/>
</dbReference>
<gene>
    <name evidence="3" type="ordered locus">Snas_2358</name>
</gene>
<accession>D3Q3K3</accession>